<dbReference type="Proteomes" id="UP000315344">
    <property type="component" value="Unassembled WGS sequence"/>
</dbReference>
<reference evidence="3 4" key="1">
    <citation type="journal article" date="2017" name="Nat. Commun.">
        <title>In situ click chemistry generation of cyclooxygenase-2 inhibitors.</title>
        <authorList>
            <person name="Bhardwaj A."/>
            <person name="Kaur J."/>
            <person name="Wuest M."/>
            <person name="Wuest F."/>
        </authorList>
    </citation>
    <scope>NUCLEOTIDE SEQUENCE [LARGE SCALE GENOMIC DNA]</scope>
    <source>
        <strain evidence="3">S2_012_000_R3_94</strain>
    </source>
</reference>
<dbReference type="Pfam" id="PF00589">
    <property type="entry name" value="Phage_integrase"/>
    <property type="match status" value="1"/>
</dbReference>
<dbReference type="GO" id="GO:0006310">
    <property type="term" value="P:DNA recombination"/>
    <property type="evidence" value="ECO:0007669"/>
    <property type="project" value="UniProtKB-KW"/>
</dbReference>
<dbReference type="GO" id="GO:0015074">
    <property type="term" value="P:DNA integration"/>
    <property type="evidence" value="ECO:0007669"/>
    <property type="project" value="InterPro"/>
</dbReference>
<dbReference type="SUPFAM" id="SSF56349">
    <property type="entry name" value="DNA breaking-rejoining enzymes"/>
    <property type="match status" value="1"/>
</dbReference>
<dbReference type="InterPro" id="IPR011010">
    <property type="entry name" value="DNA_brk_join_enz"/>
</dbReference>
<evidence type="ECO:0000313" key="4">
    <source>
        <dbReference type="Proteomes" id="UP000315344"/>
    </source>
</evidence>
<dbReference type="InterPro" id="IPR013762">
    <property type="entry name" value="Integrase-like_cat_sf"/>
</dbReference>
<protein>
    <submittedName>
        <fullName evidence="3">Integrase</fullName>
    </submittedName>
</protein>
<sequence>MSILKEIAAKAAALRGDLRDVKSSKGTRTMTPVYDDNHVSALAKSIRQNAPEWLQLWFEISIETGGRTADIAGLRFSDLSASGELRYVVAKQSKAAMSRATRKGVELVREQRKAAAKSAGQWELYAQTDAATADELAETLTDAEEAMVLEQVSRAQVKIDSKQLSPGLCKRIAAYRARTIGADDDSALMFPAAATGSNRAAGVWHKPVTRQTIWRLIKPFMLAIEKAGDGLMRLSAYSTRKIAAFRWMKAGDKQQPGSGITLVMEMLGHSSLAMSKKYLGLDKLAARLQRGVALGTL</sequence>
<dbReference type="AlphaFoldDB" id="A0A533HWI5"/>
<dbReference type="EMBL" id="VAFL01000039">
    <property type="protein sequence ID" value="TKW63073.1"/>
    <property type="molecule type" value="Genomic_DNA"/>
</dbReference>
<dbReference type="InterPro" id="IPR002104">
    <property type="entry name" value="Integrase_catalytic"/>
</dbReference>
<dbReference type="PROSITE" id="PS51898">
    <property type="entry name" value="TYR_RECOMBINASE"/>
    <property type="match status" value="1"/>
</dbReference>
<dbReference type="Gene3D" id="1.10.443.10">
    <property type="entry name" value="Intergrase catalytic core"/>
    <property type="match status" value="1"/>
</dbReference>
<accession>A0A533HWI5</accession>
<keyword evidence="1" id="KW-0233">DNA recombination</keyword>
<feature type="domain" description="Tyr recombinase" evidence="2">
    <location>
        <begin position="28"/>
        <end position="294"/>
    </location>
</feature>
<proteinExistence type="predicted"/>
<organism evidence="3 4">
    <name type="scientific">Paracoccus denitrificans</name>
    <dbReference type="NCBI Taxonomy" id="266"/>
    <lineage>
        <taxon>Bacteria</taxon>
        <taxon>Pseudomonadati</taxon>
        <taxon>Pseudomonadota</taxon>
        <taxon>Alphaproteobacteria</taxon>
        <taxon>Rhodobacterales</taxon>
        <taxon>Paracoccaceae</taxon>
        <taxon>Paracoccus</taxon>
    </lineage>
</organism>
<dbReference type="GO" id="GO:0003677">
    <property type="term" value="F:DNA binding"/>
    <property type="evidence" value="ECO:0007669"/>
    <property type="project" value="InterPro"/>
</dbReference>
<name>A0A533HWI5_PARDE</name>
<comment type="caution">
    <text evidence="3">The sequence shown here is derived from an EMBL/GenBank/DDBJ whole genome shotgun (WGS) entry which is preliminary data.</text>
</comment>
<gene>
    <name evidence="3" type="ORF">DI616_19955</name>
</gene>
<evidence type="ECO:0000256" key="1">
    <source>
        <dbReference type="ARBA" id="ARBA00023172"/>
    </source>
</evidence>
<evidence type="ECO:0000259" key="2">
    <source>
        <dbReference type="PROSITE" id="PS51898"/>
    </source>
</evidence>
<evidence type="ECO:0000313" key="3">
    <source>
        <dbReference type="EMBL" id="TKW63073.1"/>
    </source>
</evidence>